<comment type="pathway">
    <text evidence="2 14">Lipid metabolism; fatty acid biosynthesis.</text>
</comment>
<name>A0ABN8M139_9CNID</name>
<protein>
    <recommendedName>
        <fullName evidence="4 14">Very-long-chain (3R)-3-hydroxyacyl-CoA dehydratase</fullName>
        <ecNumber evidence="4 14">4.2.1.134</ecNumber>
    </recommendedName>
</protein>
<keyword evidence="10 14" id="KW-0472">Membrane</keyword>
<comment type="function">
    <text evidence="14">Catalyzes the third of the four reactions of the long-chain fatty acids elongation cycle. This endoplasmic reticulum-bound enzymatic process, allows the addition of two carbons to the chain of long- and very long-chain fatty acids/VLCFAs per cycle. This enzyme catalyzes the dehydration of the 3-hydroxyacyl-CoA intermediate into trans-2,3-enoyl-CoA, within each cycle of fatty acid elongation. Thereby, it participates to the production of VLCFAs of different chain lengths that are involved in multiple biological processes as precursors of membrane lipids and lipid mediators.</text>
</comment>
<reference evidence="15 16" key="1">
    <citation type="submission" date="2022-05" db="EMBL/GenBank/DDBJ databases">
        <authorList>
            <consortium name="Genoscope - CEA"/>
            <person name="William W."/>
        </authorList>
    </citation>
    <scope>NUCLEOTIDE SEQUENCE [LARGE SCALE GENOMIC DNA]</scope>
</reference>
<dbReference type="InterPro" id="IPR007482">
    <property type="entry name" value="Tyr_Pase-like_PTPLA"/>
</dbReference>
<evidence type="ECO:0000313" key="15">
    <source>
        <dbReference type="EMBL" id="CAH3021215.1"/>
    </source>
</evidence>
<evidence type="ECO:0000256" key="12">
    <source>
        <dbReference type="ARBA" id="ARBA00023239"/>
    </source>
</evidence>
<evidence type="ECO:0000256" key="10">
    <source>
        <dbReference type="ARBA" id="ARBA00023136"/>
    </source>
</evidence>
<dbReference type="Pfam" id="PF04387">
    <property type="entry name" value="PTPLA"/>
    <property type="match status" value="1"/>
</dbReference>
<dbReference type="EC" id="4.2.1.134" evidence="4 14"/>
<sequence length="207" mass="23615">MNFIIFCRWSVILVLSVQHLVKKKSHIGLYTSVEKPLQVFQSAAILEVLHCAVGLVPSSVVLTAFQVASRLFLTWAIAYSVPQIHDSPGVTAFILAWSITEVIRYAFYAFSLLGSLPYFLQWCRYTFFFILYPIGVTGELVSIYSSLRYVSKSGLYSVSMPNAVNFSFDFHLFLIMVMLSYIPIFPQLYCHMIRQRRKVIGGKKKSV</sequence>
<feature type="transmembrane region" description="Helical" evidence="14">
    <location>
        <begin position="39"/>
        <end position="65"/>
    </location>
</feature>
<evidence type="ECO:0000256" key="9">
    <source>
        <dbReference type="ARBA" id="ARBA00023098"/>
    </source>
</evidence>
<evidence type="ECO:0000256" key="1">
    <source>
        <dbReference type="ARBA" id="ARBA00004141"/>
    </source>
</evidence>
<dbReference type="EMBL" id="CALNXI010000173">
    <property type="protein sequence ID" value="CAH3021215.1"/>
    <property type="molecule type" value="Genomic_DNA"/>
</dbReference>
<accession>A0ABN8M139</accession>
<evidence type="ECO:0000256" key="6">
    <source>
        <dbReference type="ARBA" id="ARBA00022692"/>
    </source>
</evidence>
<keyword evidence="8 14" id="KW-1133">Transmembrane helix</keyword>
<keyword evidence="9 14" id="KW-0443">Lipid metabolism</keyword>
<keyword evidence="12 14" id="KW-0456">Lyase</keyword>
<evidence type="ECO:0000256" key="13">
    <source>
        <dbReference type="ARBA" id="ARBA00036671"/>
    </source>
</evidence>
<keyword evidence="7 14" id="KW-0276">Fatty acid metabolism</keyword>
<keyword evidence="11 14" id="KW-0275">Fatty acid biosynthesis</keyword>
<gene>
    <name evidence="15" type="ORF">PEVE_00010377</name>
</gene>
<feature type="transmembrane region" description="Helical" evidence="14">
    <location>
        <begin position="170"/>
        <end position="190"/>
    </location>
</feature>
<keyword evidence="6 14" id="KW-0812">Transmembrane</keyword>
<evidence type="ECO:0000313" key="16">
    <source>
        <dbReference type="Proteomes" id="UP001159427"/>
    </source>
</evidence>
<comment type="subcellular location">
    <subcellularLocation>
        <location evidence="14">Endoplasmic reticulum membrane</location>
        <topology evidence="14">Multi-pass membrane protein</topology>
    </subcellularLocation>
    <subcellularLocation>
        <location evidence="1">Membrane</location>
        <topology evidence="1">Multi-pass membrane protein</topology>
    </subcellularLocation>
</comment>
<keyword evidence="5 14" id="KW-0444">Lipid biosynthesis</keyword>
<dbReference type="Proteomes" id="UP001159427">
    <property type="component" value="Unassembled WGS sequence"/>
</dbReference>
<comment type="caution">
    <text evidence="15">The sequence shown here is derived from an EMBL/GenBank/DDBJ whole genome shotgun (WGS) entry which is preliminary data.</text>
</comment>
<organism evidence="15 16">
    <name type="scientific">Porites evermanni</name>
    <dbReference type="NCBI Taxonomy" id="104178"/>
    <lineage>
        <taxon>Eukaryota</taxon>
        <taxon>Metazoa</taxon>
        <taxon>Cnidaria</taxon>
        <taxon>Anthozoa</taxon>
        <taxon>Hexacorallia</taxon>
        <taxon>Scleractinia</taxon>
        <taxon>Fungiina</taxon>
        <taxon>Poritidae</taxon>
        <taxon>Porites</taxon>
    </lineage>
</organism>
<dbReference type="PANTHER" id="PTHR11035">
    <property type="entry name" value="VERY-LONG-CHAIN (3R)-3-HYDROXYACYL-COA DEHYDRATASE"/>
    <property type="match status" value="1"/>
</dbReference>
<dbReference type="PANTHER" id="PTHR11035:SF3">
    <property type="entry name" value="VERY-LONG-CHAIN (3R)-3-HYDROXYACYL-COA DEHYDRATASE"/>
    <property type="match status" value="1"/>
</dbReference>
<keyword evidence="16" id="KW-1185">Reference proteome</keyword>
<comment type="catalytic activity">
    <reaction evidence="13 14">
        <text>a very-long-chain (3R)-3-hydroxyacyl-CoA = a very-long-chain (2E)-enoyl-CoA + H2O</text>
        <dbReference type="Rhea" id="RHEA:45812"/>
        <dbReference type="ChEBI" id="CHEBI:15377"/>
        <dbReference type="ChEBI" id="CHEBI:83728"/>
        <dbReference type="ChEBI" id="CHEBI:85440"/>
        <dbReference type="EC" id="4.2.1.134"/>
    </reaction>
</comment>
<evidence type="ECO:0000256" key="3">
    <source>
        <dbReference type="ARBA" id="ARBA00007811"/>
    </source>
</evidence>
<evidence type="ECO:0000256" key="7">
    <source>
        <dbReference type="ARBA" id="ARBA00022832"/>
    </source>
</evidence>
<feature type="transmembrane region" description="Helical" evidence="14">
    <location>
        <begin position="127"/>
        <end position="150"/>
    </location>
</feature>
<proteinExistence type="inferred from homology"/>
<comment type="similarity">
    <text evidence="3 14">Belongs to the very long-chain fatty acids dehydratase HACD family.</text>
</comment>
<evidence type="ECO:0000256" key="14">
    <source>
        <dbReference type="RuleBase" id="RU363109"/>
    </source>
</evidence>
<evidence type="ECO:0000256" key="4">
    <source>
        <dbReference type="ARBA" id="ARBA00013122"/>
    </source>
</evidence>
<evidence type="ECO:0000256" key="2">
    <source>
        <dbReference type="ARBA" id="ARBA00005194"/>
    </source>
</evidence>
<comment type="caution">
    <text evidence="14">Lacks conserved residue(s) required for the propagation of feature annotation.</text>
</comment>
<keyword evidence="14" id="KW-0256">Endoplasmic reticulum</keyword>
<evidence type="ECO:0000256" key="5">
    <source>
        <dbReference type="ARBA" id="ARBA00022516"/>
    </source>
</evidence>
<evidence type="ECO:0000256" key="11">
    <source>
        <dbReference type="ARBA" id="ARBA00023160"/>
    </source>
</evidence>
<evidence type="ECO:0000256" key="8">
    <source>
        <dbReference type="ARBA" id="ARBA00022989"/>
    </source>
</evidence>